<protein>
    <submittedName>
        <fullName evidence="2">Esterase-like activity of phytase family protein</fullName>
    </submittedName>
</protein>
<evidence type="ECO:0000313" key="2">
    <source>
        <dbReference type="EMBL" id="QLY34630.1"/>
    </source>
</evidence>
<gene>
    <name evidence="2" type="ORF">H0264_24215</name>
</gene>
<accession>A0A7D6VPZ4</accession>
<feature type="domain" description="Phytase-like" evidence="1">
    <location>
        <begin position="39"/>
        <end position="335"/>
    </location>
</feature>
<dbReference type="Proteomes" id="UP000515512">
    <property type="component" value="Chromosome"/>
</dbReference>
<dbReference type="EMBL" id="CP059399">
    <property type="protein sequence ID" value="QLY34630.1"/>
    <property type="molecule type" value="Genomic_DNA"/>
</dbReference>
<dbReference type="Pfam" id="PF13449">
    <property type="entry name" value="Phytase-like"/>
    <property type="match status" value="1"/>
</dbReference>
<keyword evidence="3" id="KW-1185">Reference proteome</keyword>
<dbReference type="AlphaFoldDB" id="A0A7D6VPZ4"/>
<dbReference type="KEGG" id="nhu:H0264_24215"/>
<name>A0A7D6VPZ4_9NOCA</name>
<evidence type="ECO:0000313" key="3">
    <source>
        <dbReference type="Proteomes" id="UP000515512"/>
    </source>
</evidence>
<sequence length="349" mass="36377">MVALSAVAGGIAPASAEEPSGVRLLGERVVPFGAQFHGTTVGGLSGIDYDSRTGEYVLISDDRSAKNPARFYTARIPVDGNGIGAVTFTGTHAFRTVDGGTYPVNSVDPEEIRVDPWSGDYYWTLEGERADGALVDPSVRVARADGSFAGELPIPDNERMRADSGPRRNGALEAATFAAGGALFVTAMESPLLQDGPEATVEAGALTRITVQARFGPVLAQYAYPLEPVFAAGNGGNGVASILAADAVDPAKYLVLERAFVEGAGNRIRIFEADLTGATNVLDGSVAGARPVSKRLVVDLADVGLGAIDNVEAMTWGPRLASGERTLVLVSDDNFAEKQITQVIALAVR</sequence>
<proteinExistence type="predicted"/>
<reference evidence="2 3" key="1">
    <citation type="submission" date="2020-07" db="EMBL/GenBank/DDBJ databases">
        <authorList>
            <person name="Zhuang K."/>
            <person name="Ran Y."/>
        </authorList>
    </citation>
    <scope>NUCLEOTIDE SEQUENCE [LARGE SCALE GENOMIC DNA]</scope>
    <source>
        <strain evidence="2 3">WCH-YHL-001</strain>
    </source>
</reference>
<organism evidence="2 3">
    <name type="scientific">Nocardia huaxiensis</name>
    <dbReference type="NCBI Taxonomy" id="2755382"/>
    <lineage>
        <taxon>Bacteria</taxon>
        <taxon>Bacillati</taxon>
        <taxon>Actinomycetota</taxon>
        <taxon>Actinomycetes</taxon>
        <taxon>Mycobacteriales</taxon>
        <taxon>Nocardiaceae</taxon>
        <taxon>Nocardia</taxon>
    </lineage>
</organism>
<dbReference type="InterPro" id="IPR027372">
    <property type="entry name" value="Phytase-like_dom"/>
</dbReference>
<evidence type="ECO:0000259" key="1">
    <source>
        <dbReference type="Pfam" id="PF13449"/>
    </source>
</evidence>